<proteinExistence type="predicted"/>
<organism evidence="1">
    <name type="scientific">Amphimedon queenslandica</name>
    <name type="common">Sponge</name>
    <dbReference type="NCBI Taxonomy" id="400682"/>
    <lineage>
        <taxon>Eukaryota</taxon>
        <taxon>Metazoa</taxon>
        <taxon>Porifera</taxon>
        <taxon>Demospongiae</taxon>
        <taxon>Heteroscleromorpha</taxon>
        <taxon>Haplosclerida</taxon>
        <taxon>Niphatidae</taxon>
        <taxon>Amphimedon</taxon>
    </lineage>
</organism>
<dbReference type="AlphaFoldDB" id="A0A1X7TI65"/>
<protein>
    <submittedName>
        <fullName evidence="1">Uncharacterized protein</fullName>
    </submittedName>
</protein>
<dbReference type="PANTHER" id="PTHR14187:SF5">
    <property type="entry name" value="HEAT SHOCK 70 KDA PROTEIN 12A"/>
    <property type="match status" value="1"/>
</dbReference>
<sequence length="163" mass="18825">MWRKNPEKIKARRSDATYGIGVSILFKDAEHDEHYKFYNEEEKEYRCNNVFCVFFEKGELVQVDQVITMSLTPLHRLAEQITIRIYSTPNLGVQYINNKDSKSTVAKIGQLLIDVPNPDNVPREKRLVDVSMNFSGTEIQAKATYRITGKEFRDIGDFLSAQT</sequence>
<dbReference type="PANTHER" id="PTHR14187">
    <property type="entry name" value="ALPHA KINASE/ELONGATION FACTOR 2 KINASE"/>
    <property type="match status" value="1"/>
</dbReference>
<name>A0A1X7TI65_AMPQE</name>
<accession>A0A1X7TI65</accession>
<dbReference type="InParanoid" id="A0A1X7TI65"/>
<reference evidence="1" key="1">
    <citation type="submission" date="2017-05" db="UniProtKB">
        <authorList>
            <consortium name="EnsemblMetazoa"/>
        </authorList>
    </citation>
    <scope>IDENTIFICATION</scope>
</reference>
<evidence type="ECO:0000313" key="1">
    <source>
        <dbReference type="EnsemblMetazoa" id="Aqu2.1.14348_001"/>
    </source>
</evidence>
<dbReference type="OrthoDB" id="2963168at2759"/>
<dbReference type="STRING" id="400682.A0A1X7TI65"/>
<dbReference type="EnsemblMetazoa" id="Aqu2.1.14348_001">
    <property type="protein sequence ID" value="Aqu2.1.14348_001"/>
    <property type="gene ID" value="Aqu2.1.14348"/>
</dbReference>
<dbReference type="eggNOG" id="KOG0101">
    <property type="taxonomic scope" value="Eukaryota"/>
</dbReference>